<evidence type="ECO:0000256" key="1">
    <source>
        <dbReference type="SAM" id="SignalP"/>
    </source>
</evidence>
<gene>
    <name evidence="2" type="ORF">KTH90_13910</name>
</gene>
<comment type="caution">
    <text evidence="2">The sequence shown here is derived from an EMBL/GenBank/DDBJ whole genome shotgun (WGS) entry which is preliminary data.</text>
</comment>
<organism evidence="2 3">
    <name type="scientific">Diplocloster modestus</name>
    <dbReference type="NCBI Taxonomy" id="2850322"/>
    <lineage>
        <taxon>Bacteria</taxon>
        <taxon>Bacillati</taxon>
        <taxon>Bacillota</taxon>
        <taxon>Clostridia</taxon>
        <taxon>Lachnospirales</taxon>
        <taxon>Lachnospiraceae</taxon>
        <taxon>Diplocloster</taxon>
    </lineage>
</organism>
<sequence length="142" mass="15175">MLTKKVLLILVFTGCFLCAACGSGTGKSADTTADMDQTLDEKIPYTEGKGSSCHLKLDQEGEQHIIFKMQEADAFVIDLSDLQGFVDINIYDQDEESLYASENTSAGAADQNTIKVPVTKGGTYTVVLTVSRPGGTISLAIE</sequence>
<feature type="signal peptide" evidence="1">
    <location>
        <begin position="1"/>
        <end position="19"/>
    </location>
</feature>
<keyword evidence="1" id="KW-0732">Signal</keyword>
<name>A0ABS6K9C2_9FIRM</name>
<proteinExistence type="predicted"/>
<evidence type="ECO:0000313" key="2">
    <source>
        <dbReference type="EMBL" id="MBU9727112.1"/>
    </source>
</evidence>
<dbReference type="EMBL" id="JAHQCX010000009">
    <property type="protein sequence ID" value="MBU9727112.1"/>
    <property type="molecule type" value="Genomic_DNA"/>
</dbReference>
<reference evidence="2 3" key="1">
    <citation type="submission" date="2021-06" db="EMBL/GenBank/DDBJ databases">
        <title>Description of novel taxa of the family Lachnospiraceae.</title>
        <authorList>
            <person name="Chaplin A.V."/>
            <person name="Sokolova S.R."/>
            <person name="Pikina A.P."/>
            <person name="Korzhanova M."/>
            <person name="Belova V."/>
            <person name="Korostin D."/>
            <person name="Efimov B.A."/>
        </authorList>
    </citation>
    <scope>NUCLEOTIDE SEQUENCE [LARGE SCALE GENOMIC DNA]</scope>
    <source>
        <strain evidence="2 3">ASD4241</strain>
    </source>
</reference>
<keyword evidence="3" id="KW-1185">Reference proteome</keyword>
<dbReference type="RefSeq" id="WP_158353813.1">
    <property type="nucleotide sequence ID" value="NZ_JAHQCX010000009.1"/>
</dbReference>
<evidence type="ECO:0000313" key="3">
    <source>
        <dbReference type="Proteomes" id="UP001314681"/>
    </source>
</evidence>
<feature type="chain" id="PRO_5046544456" evidence="1">
    <location>
        <begin position="20"/>
        <end position="142"/>
    </location>
</feature>
<accession>A0ABS6K9C2</accession>
<protein>
    <submittedName>
        <fullName evidence="2">PPC domain-containing protein</fullName>
    </submittedName>
</protein>
<dbReference type="Proteomes" id="UP001314681">
    <property type="component" value="Unassembled WGS sequence"/>
</dbReference>